<comment type="pathway">
    <text evidence="4">Lipid metabolism.</text>
</comment>
<protein>
    <recommendedName>
        <fullName evidence="6 16">Phosphatidate cytidylyltransferase</fullName>
        <ecNumber evidence="6 16">2.7.7.41</ecNumber>
    </recommendedName>
</protein>
<comment type="pathway">
    <text evidence="3 16 17">Phospholipid metabolism; CDP-diacylglycerol biosynthesis; CDP-diacylglycerol from sn-glycerol 3-phosphate: step 3/3.</text>
</comment>
<accession>A0A7S0IDZ8</accession>
<evidence type="ECO:0000256" key="17">
    <source>
        <dbReference type="RuleBase" id="RU003938"/>
    </source>
</evidence>
<comment type="cofactor">
    <cofactor evidence="16">
        <name>Mg(2+)</name>
        <dbReference type="ChEBI" id="CHEBI:18420"/>
    </cofactor>
    <text evidence="16">Requires a divalent cation for activity.</text>
</comment>
<evidence type="ECO:0000256" key="11">
    <source>
        <dbReference type="ARBA" id="ARBA00022989"/>
    </source>
</evidence>
<feature type="transmembrane region" description="Helical" evidence="16">
    <location>
        <begin position="355"/>
        <end position="378"/>
    </location>
</feature>
<comment type="caution">
    <text evidence="16">Lacks conserved residue(s) required for the propagation of feature annotation.</text>
</comment>
<dbReference type="PIRSF" id="PIRSF018269">
    <property type="entry name" value="PC_trans_euk"/>
    <property type="match status" value="1"/>
</dbReference>
<keyword evidence="12 16" id="KW-0443">Lipid metabolism</keyword>
<keyword evidence="9 16" id="KW-0812">Transmembrane</keyword>
<proteinExistence type="inferred from homology"/>
<dbReference type="Pfam" id="PF01148">
    <property type="entry name" value="CTP_transf_1"/>
    <property type="match status" value="1"/>
</dbReference>
<dbReference type="GO" id="GO:0004605">
    <property type="term" value="F:phosphatidate cytidylyltransferase activity"/>
    <property type="evidence" value="ECO:0007669"/>
    <property type="project" value="UniProtKB-UniRule"/>
</dbReference>
<feature type="transmembrane region" description="Helical" evidence="16">
    <location>
        <begin position="156"/>
        <end position="181"/>
    </location>
</feature>
<evidence type="ECO:0000256" key="10">
    <source>
        <dbReference type="ARBA" id="ARBA00022695"/>
    </source>
</evidence>
<comment type="similarity">
    <text evidence="5 16 17">Belongs to the CDS family.</text>
</comment>
<feature type="transmembrane region" description="Helical" evidence="16">
    <location>
        <begin position="258"/>
        <end position="280"/>
    </location>
</feature>
<evidence type="ECO:0000256" key="1">
    <source>
        <dbReference type="ARBA" id="ARBA00001698"/>
    </source>
</evidence>
<dbReference type="UniPathway" id="UPA00557">
    <property type="reaction ID" value="UER00614"/>
</dbReference>
<dbReference type="PANTHER" id="PTHR13773">
    <property type="entry name" value="PHOSPHATIDATE CYTIDYLYLTRANSFERASE"/>
    <property type="match status" value="1"/>
</dbReference>
<keyword evidence="10 16" id="KW-0548">Nucleotidyltransferase</keyword>
<evidence type="ECO:0000256" key="8">
    <source>
        <dbReference type="ARBA" id="ARBA00022679"/>
    </source>
</evidence>
<evidence type="ECO:0000313" key="19">
    <source>
        <dbReference type="EMBL" id="CAD8518817.1"/>
    </source>
</evidence>
<feature type="compositionally biased region" description="Polar residues" evidence="18">
    <location>
        <begin position="10"/>
        <end position="30"/>
    </location>
</feature>
<dbReference type="AlphaFoldDB" id="A0A7S0IDZ8"/>
<dbReference type="PANTHER" id="PTHR13773:SF8">
    <property type="entry name" value="PHOSPHATIDATE CYTIDYLYLTRANSFERASE, PHOTORECEPTOR-SPECIFIC"/>
    <property type="match status" value="1"/>
</dbReference>
<evidence type="ECO:0000256" key="3">
    <source>
        <dbReference type="ARBA" id="ARBA00005119"/>
    </source>
</evidence>
<organism evidence="19">
    <name type="scientific">Micromonas pusilla</name>
    <name type="common">Picoplanktonic green alga</name>
    <name type="synonym">Chromulina pusilla</name>
    <dbReference type="NCBI Taxonomy" id="38833"/>
    <lineage>
        <taxon>Eukaryota</taxon>
        <taxon>Viridiplantae</taxon>
        <taxon>Chlorophyta</taxon>
        <taxon>Mamiellophyceae</taxon>
        <taxon>Mamiellales</taxon>
        <taxon>Mamiellaceae</taxon>
        <taxon>Micromonas</taxon>
    </lineage>
</organism>
<sequence length="464" mass="51408">MPPALRQRASRGNVSPIETRNTNGGTSSPRANGGSPRTRIGGSGGSGGKLLVDAPSKWKSLVTRASSAFAMIAGFVTILAAGHVPTILLIFIIQGLMVRELFALAVEVRKEKDVPWFRLQQWYFYGTAVFFTYGRFLKHKWLESSIVKAPERLGAFGLFMFAHHSFISYIGWMVGLVLFVLSLRSRGLYLYQFGQFAWTHMIIVTILMQSSCFVANVLEGMIWFVFPVSIVFFNDAAAYMCGFFFGRTPLIKISPKKTWEGFIGGLIVTLIVAPFAAAWMQKYEWLICPVDDKSPLRLFGGASGCDVDPLFVAKEVTVGSIVGGFESALGWMVPHGWVATVARALFGLETMRVSWFQVHAVVFASFASIIAPFGGFFASGFKRAFKIKDFSDTIPGHGGITDRMDCQMVMALFSHLYITNFIRQPGLMTVGQLLLKIEFLTNENLLRLYKAVGKMIVTRGLKLP</sequence>
<dbReference type="GO" id="GO:0005789">
    <property type="term" value="C:endoplasmic reticulum membrane"/>
    <property type="evidence" value="ECO:0007669"/>
    <property type="project" value="TreeGrafter"/>
</dbReference>
<feature type="transmembrane region" description="Helical" evidence="16">
    <location>
        <begin position="220"/>
        <end position="246"/>
    </location>
</feature>
<evidence type="ECO:0000256" key="9">
    <source>
        <dbReference type="ARBA" id="ARBA00022692"/>
    </source>
</evidence>
<feature type="transmembrane region" description="Helical" evidence="16">
    <location>
        <begin position="188"/>
        <end position="208"/>
    </location>
</feature>
<dbReference type="EMBL" id="HBEQ01007828">
    <property type="protein sequence ID" value="CAD8518817.1"/>
    <property type="molecule type" value="Transcribed_RNA"/>
</dbReference>
<reference evidence="19" key="1">
    <citation type="submission" date="2021-01" db="EMBL/GenBank/DDBJ databases">
        <authorList>
            <person name="Corre E."/>
            <person name="Pelletier E."/>
            <person name="Niang G."/>
            <person name="Scheremetjew M."/>
            <person name="Finn R."/>
            <person name="Kale V."/>
            <person name="Holt S."/>
            <person name="Cochrane G."/>
            <person name="Meng A."/>
            <person name="Brown T."/>
            <person name="Cohen L."/>
        </authorList>
    </citation>
    <scope>NUCLEOTIDE SEQUENCE</scope>
    <source>
        <strain evidence="19">CCMP1723</strain>
    </source>
</reference>
<comment type="catalytic activity">
    <reaction evidence="1 16 17">
        <text>a 1,2-diacyl-sn-glycero-3-phosphate + CTP + H(+) = a CDP-1,2-diacyl-sn-glycerol + diphosphate</text>
        <dbReference type="Rhea" id="RHEA:16229"/>
        <dbReference type="ChEBI" id="CHEBI:15378"/>
        <dbReference type="ChEBI" id="CHEBI:33019"/>
        <dbReference type="ChEBI" id="CHEBI:37563"/>
        <dbReference type="ChEBI" id="CHEBI:58332"/>
        <dbReference type="ChEBI" id="CHEBI:58608"/>
        <dbReference type="EC" id="2.7.7.41"/>
    </reaction>
</comment>
<name>A0A7S0IDZ8_MICPS</name>
<evidence type="ECO:0000256" key="15">
    <source>
        <dbReference type="ARBA" id="ARBA00023264"/>
    </source>
</evidence>
<evidence type="ECO:0000256" key="5">
    <source>
        <dbReference type="ARBA" id="ARBA00010185"/>
    </source>
</evidence>
<dbReference type="InterPro" id="IPR016720">
    <property type="entry name" value="PC_Trfase_euk"/>
</dbReference>
<gene>
    <name evidence="19" type="ORF">MCOM1403_LOCUS6243</name>
</gene>
<keyword evidence="13 16" id="KW-0472">Membrane</keyword>
<feature type="region of interest" description="Disordered" evidence="18">
    <location>
        <begin position="1"/>
        <end position="48"/>
    </location>
</feature>
<comment type="subcellular location">
    <subcellularLocation>
        <location evidence="2">Membrane</location>
        <topology evidence="2">Multi-pass membrane protein</topology>
    </subcellularLocation>
</comment>
<dbReference type="InterPro" id="IPR000374">
    <property type="entry name" value="PC_trans"/>
</dbReference>
<evidence type="ECO:0000256" key="13">
    <source>
        <dbReference type="ARBA" id="ARBA00023136"/>
    </source>
</evidence>
<keyword evidence="11 16" id="KW-1133">Transmembrane helix</keyword>
<evidence type="ECO:0000256" key="16">
    <source>
        <dbReference type="PIRNR" id="PIRNR018269"/>
    </source>
</evidence>
<evidence type="ECO:0000256" key="6">
    <source>
        <dbReference type="ARBA" id="ARBA00012487"/>
    </source>
</evidence>
<dbReference type="EC" id="2.7.7.41" evidence="6 16"/>
<keyword evidence="15 16" id="KW-1208">Phospholipid metabolism</keyword>
<evidence type="ECO:0000256" key="4">
    <source>
        <dbReference type="ARBA" id="ARBA00005189"/>
    </source>
</evidence>
<evidence type="ECO:0000256" key="12">
    <source>
        <dbReference type="ARBA" id="ARBA00023098"/>
    </source>
</evidence>
<evidence type="ECO:0000256" key="2">
    <source>
        <dbReference type="ARBA" id="ARBA00004141"/>
    </source>
</evidence>
<evidence type="ECO:0000256" key="18">
    <source>
        <dbReference type="SAM" id="MobiDB-lite"/>
    </source>
</evidence>
<keyword evidence="14 16" id="KW-0594">Phospholipid biosynthesis</keyword>
<evidence type="ECO:0000256" key="7">
    <source>
        <dbReference type="ARBA" id="ARBA00022516"/>
    </source>
</evidence>
<keyword evidence="7 16" id="KW-0444">Lipid biosynthesis</keyword>
<comment type="function">
    <text evidence="16">May be involved in the synthesis of minor phospholipids and in modulation of IP3-mediated signal transduction.</text>
</comment>
<keyword evidence="8 16" id="KW-0808">Transferase</keyword>
<evidence type="ECO:0000256" key="14">
    <source>
        <dbReference type="ARBA" id="ARBA00023209"/>
    </source>
</evidence>
<dbReference type="GO" id="GO:0016024">
    <property type="term" value="P:CDP-diacylglycerol biosynthetic process"/>
    <property type="evidence" value="ECO:0007669"/>
    <property type="project" value="UniProtKB-UniRule"/>
</dbReference>
<dbReference type="PROSITE" id="PS01315">
    <property type="entry name" value="CDS"/>
    <property type="match status" value="1"/>
</dbReference>